<evidence type="ECO:0000313" key="2">
    <source>
        <dbReference type="Proteomes" id="UP000288716"/>
    </source>
</evidence>
<organism evidence="1 2">
    <name type="scientific">Leptotrombidium deliense</name>
    <dbReference type="NCBI Taxonomy" id="299467"/>
    <lineage>
        <taxon>Eukaryota</taxon>
        <taxon>Metazoa</taxon>
        <taxon>Ecdysozoa</taxon>
        <taxon>Arthropoda</taxon>
        <taxon>Chelicerata</taxon>
        <taxon>Arachnida</taxon>
        <taxon>Acari</taxon>
        <taxon>Acariformes</taxon>
        <taxon>Trombidiformes</taxon>
        <taxon>Prostigmata</taxon>
        <taxon>Anystina</taxon>
        <taxon>Parasitengona</taxon>
        <taxon>Trombiculoidea</taxon>
        <taxon>Trombiculidae</taxon>
        <taxon>Leptotrombidium</taxon>
    </lineage>
</organism>
<dbReference type="EMBL" id="NCKV01013624">
    <property type="protein sequence ID" value="RWS21125.1"/>
    <property type="molecule type" value="Genomic_DNA"/>
</dbReference>
<proteinExistence type="predicted"/>
<dbReference type="AlphaFoldDB" id="A0A443S0S2"/>
<protein>
    <submittedName>
        <fullName evidence="1">Uncharacterized protein</fullName>
    </submittedName>
</protein>
<evidence type="ECO:0000313" key="1">
    <source>
        <dbReference type="EMBL" id="RWS21125.1"/>
    </source>
</evidence>
<dbReference type="Proteomes" id="UP000288716">
    <property type="component" value="Unassembled WGS sequence"/>
</dbReference>
<accession>A0A443S0S2</accession>
<dbReference type="VEuPathDB" id="VectorBase:LDEU010914"/>
<name>A0A443S0S2_9ACAR</name>
<reference evidence="1 2" key="1">
    <citation type="journal article" date="2018" name="Gigascience">
        <title>Genomes of trombidid mites reveal novel predicted allergens and laterally-transferred genes associated with secondary metabolism.</title>
        <authorList>
            <person name="Dong X."/>
            <person name="Chaisiri K."/>
            <person name="Xia D."/>
            <person name="Armstrong S.D."/>
            <person name="Fang Y."/>
            <person name="Donnelly M.J."/>
            <person name="Kadowaki T."/>
            <person name="McGarry J.W."/>
            <person name="Darby A.C."/>
            <person name="Makepeace B.L."/>
        </authorList>
    </citation>
    <scope>NUCLEOTIDE SEQUENCE [LARGE SCALE GENOMIC DNA]</scope>
    <source>
        <strain evidence="1">UoL-UT</strain>
    </source>
</reference>
<sequence>MERSWKHTNHKRNFAFDRISDCRIHFT</sequence>
<keyword evidence="2" id="KW-1185">Reference proteome</keyword>
<comment type="caution">
    <text evidence="1">The sequence shown here is derived from an EMBL/GenBank/DDBJ whole genome shotgun (WGS) entry which is preliminary data.</text>
</comment>
<gene>
    <name evidence="1" type="ORF">B4U80_05363</name>
</gene>